<protein>
    <submittedName>
        <fullName evidence="1">Uncharacterized protein</fullName>
    </submittedName>
</protein>
<gene>
    <name evidence="1" type="ORF">UFOVP851_21</name>
</gene>
<evidence type="ECO:0000313" key="1">
    <source>
        <dbReference type="EMBL" id="CAB4166320.1"/>
    </source>
</evidence>
<accession>A0A6J5P317</accession>
<organism evidence="1">
    <name type="scientific">uncultured Caudovirales phage</name>
    <dbReference type="NCBI Taxonomy" id="2100421"/>
    <lineage>
        <taxon>Viruses</taxon>
        <taxon>Duplodnaviria</taxon>
        <taxon>Heunggongvirae</taxon>
        <taxon>Uroviricota</taxon>
        <taxon>Caudoviricetes</taxon>
        <taxon>Peduoviridae</taxon>
        <taxon>Maltschvirus</taxon>
        <taxon>Maltschvirus maltsch</taxon>
    </lineage>
</organism>
<dbReference type="EMBL" id="LR796790">
    <property type="protein sequence ID" value="CAB4166320.1"/>
    <property type="molecule type" value="Genomic_DNA"/>
</dbReference>
<reference evidence="1" key="1">
    <citation type="submission" date="2020-04" db="EMBL/GenBank/DDBJ databases">
        <authorList>
            <person name="Chiriac C."/>
            <person name="Salcher M."/>
            <person name="Ghai R."/>
            <person name="Kavagutti S V."/>
        </authorList>
    </citation>
    <scope>NUCLEOTIDE SEQUENCE</scope>
</reference>
<name>A0A6J5P317_9CAUD</name>
<proteinExistence type="predicted"/>
<sequence>MTTKPTVMAIQLKRMIGGKRIEGVWVVEQERWERVTEDGTSYTMSGSITAVHERVTFHKAVTKASKLIPQAVKMLSEKYPLAQLEII</sequence>